<evidence type="ECO:0000256" key="1">
    <source>
        <dbReference type="ARBA" id="ARBA00022512"/>
    </source>
</evidence>
<keyword evidence="1" id="KW-0134">Cell wall</keyword>
<evidence type="ECO:0000256" key="4">
    <source>
        <dbReference type="ARBA" id="ARBA00023088"/>
    </source>
</evidence>
<reference evidence="8 9" key="1">
    <citation type="submission" date="2021-02" db="EMBL/GenBank/DDBJ databases">
        <title>Complete Genome Sequence of Arcanobacterium phocisimile strain DSM 26142T from a harbour seal.</title>
        <authorList>
            <person name="Borowiak M."/>
            <person name="Alssahen M."/>
            <person name="Malorny B."/>
            <person name="Laemmler C."/>
            <person name="Siebert U."/>
            <person name="Ploetz M."/>
            <person name="Abdulmawjood A."/>
        </authorList>
    </citation>
    <scope>NUCLEOTIDE SEQUENCE [LARGE SCALE GENOMIC DNA]</scope>
    <source>
        <strain evidence="8 9">DSM 26142</strain>
    </source>
</reference>
<organism evidence="8 9">
    <name type="scientific">Arcanobacterium phocisimile</name>
    <dbReference type="NCBI Taxonomy" id="1302235"/>
    <lineage>
        <taxon>Bacteria</taxon>
        <taxon>Bacillati</taxon>
        <taxon>Actinomycetota</taxon>
        <taxon>Actinomycetes</taxon>
        <taxon>Actinomycetales</taxon>
        <taxon>Actinomycetaceae</taxon>
        <taxon>Arcanobacterium</taxon>
    </lineage>
</organism>
<feature type="chain" id="PRO_5046444681" evidence="6">
    <location>
        <begin position="34"/>
        <end position="525"/>
    </location>
</feature>
<keyword evidence="5" id="KW-0812">Transmembrane</keyword>
<keyword evidence="5" id="KW-0472">Membrane</keyword>
<evidence type="ECO:0000313" key="8">
    <source>
        <dbReference type="EMBL" id="QRV02268.1"/>
    </source>
</evidence>
<dbReference type="RefSeq" id="WP_204424617.1">
    <property type="nucleotide sequence ID" value="NZ_CP070228.1"/>
</dbReference>
<dbReference type="EMBL" id="CP070228">
    <property type="protein sequence ID" value="QRV02268.1"/>
    <property type="molecule type" value="Genomic_DNA"/>
</dbReference>
<dbReference type="InterPro" id="IPR013783">
    <property type="entry name" value="Ig-like_fold"/>
</dbReference>
<dbReference type="InterPro" id="IPR032364">
    <property type="entry name" value="GramPos_pilinD1_N"/>
</dbReference>
<accession>A0ABX7IGL9</accession>
<dbReference type="InterPro" id="IPR046473">
    <property type="entry name" value="Sgo0707-like_N2"/>
</dbReference>
<dbReference type="Pfam" id="PF20623">
    <property type="entry name" value="Sgo0707_N2"/>
    <property type="match status" value="1"/>
</dbReference>
<dbReference type="Gene3D" id="2.60.40.10">
    <property type="entry name" value="Immunoglobulins"/>
    <property type="match status" value="2"/>
</dbReference>
<dbReference type="Pfam" id="PF16555">
    <property type="entry name" value="GramPos_pilinD1"/>
    <property type="match status" value="1"/>
</dbReference>
<dbReference type="InterPro" id="IPR026466">
    <property type="entry name" value="Fim_isopep_form_D2_dom"/>
</dbReference>
<evidence type="ECO:0000256" key="3">
    <source>
        <dbReference type="ARBA" id="ARBA00022729"/>
    </source>
</evidence>
<feature type="domain" description="Gram-positive cocci surface proteins LPxTG" evidence="7">
    <location>
        <begin position="487"/>
        <end position="525"/>
    </location>
</feature>
<dbReference type="PROSITE" id="PS50847">
    <property type="entry name" value="GRAM_POS_ANCHORING"/>
    <property type="match status" value="1"/>
</dbReference>
<keyword evidence="4" id="KW-0572">Peptidoglycan-anchor</keyword>
<evidence type="ECO:0000256" key="2">
    <source>
        <dbReference type="ARBA" id="ARBA00022525"/>
    </source>
</evidence>
<keyword evidence="3 6" id="KW-0732">Signal</keyword>
<evidence type="ECO:0000313" key="9">
    <source>
        <dbReference type="Proteomes" id="UP000602653"/>
    </source>
</evidence>
<dbReference type="NCBIfam" id="TIGR01167">
    <property type="entry name" value="LPXTG_anchor"/>
    <property type="match status" value="1"/>
</dbReference>
<evidence type="ECO:0000256" key="5">
    <source>
        <dbReference type="SAM" id="Phobius"/>
    </source>
</evidence>
<evidence type="ECO:0000259" key="7">
    <source>
        <dbReference type="PROSITE" id="PS50847"/>
    </source>
</evidence>
<protein>
    <submittedName>
        <fullName evidence="8">SpaH/EbpB family LPXTG-anchored major pilin</fullName>
    </submittedName>
</protein>
<keyword evidence="9" id="KW-1185">Reference proteome</keyword>
<gene>
    <name evidence="8" type="ORF">JTE88_00455</name>
</gene>
<dbReference type="Pfam" id="PF17802">
    <property type="entry name" value="SpaA"/>
    <property type="match status" value="1"/>
</dbReference>
<dbReference type="InterPro" id="IPR019931">
    <property type="entry name" value="LPXTG_anchor"/>
</dbReference>
<keyword evidence="2" id="KW-0964">Secreted</keyword>
<name>A0ABX7IGL9_9ACTO</name>
<dbReference type="InterPro" id="IPR048052">
    <property type="entry name" value="FM1-like"/>
</dbReference>
<proteinExistence type="predicted"/>
<dbReference type="NCBIfam" id="TIGR04226">
    <property type="entry name" value="RrgB_K2N_iso_D2"/>
    <property type="match status" value="1"/>
</dbReference>
<sequence>MSIASVMKRVVAGIGATSLVALGMVAVVPSAHGAEVQGPGQPNAPEKGSLTIHKRLGAEADTHDTGLKLDQPSGEGLNGVTFTYWQVGKKGASSECTPLKTTDNDDWKLISEAQAPVDYDNFDVEGLCLIGVGTSVKTGLKDGEAGFAETGKIDLGFYYVAETAAPSDVISKTAPFFVSVPMPEKGLQGKNDDQKANWLYDIHVYPKNLKLEGPEKTINENGQQKKLVLNETVEWTIEQEVPALKKGEKYESAKIFDYLDSSLKFGKTIKVSLDGETLTESDYKVTTPNNGIVWELNKGKLDTLKAGQTLQVVFTTTVEKVTESGMINNKPWDKESGEPNNGYGSDFNGVTVPGKTTPYTYWGELKVKKVDTAKQALKGAKFAVTEAVDGKCSAEADNPIATGESNEEGIVIWKDSTSDVLGLFVANSSNGELSSPTKKYCLYETGAPAGYTGLTDPQTITIKAGTVASNKNSITEIVNKTKDTPDLPLTGAQGTILLTVLGLTLVSIGAGVVVVSRRRRATAKN</sequence>
<feature type="signal peptide" evidence="6">
    <location>
        <begin position="1"/>
        <end position="33"/>
    </location>
</feature>
<keyword evidence="5" id="KW-1133">Transmembrane helix</keyword>
<dbReference type="Proteomes" id="UP000602653">
    <property type="component" value="Chromosome"/>
</dbReference>
<feature type="transmembrane region" description="Helical" evidence="5">
    <location>
        <begin position="496"/>
        <end position="515"/>
    </location>
</feature>
<dbReference type="NCBIfam" id="NF033902">
    <property type="entry name" value="iso_D2_wall_anc"/>
    <property type="match status" value="1"/>
</dbReference>
<evidence type="ECO:0000256" key="6">
    <source>
        <dbReference type="SAM" id="SignalP"/>
    </source>
</evidence>
<dbReference type="Gene3D" id="2.60.40.740">
    <property type="match status" value="1"/>
</dbReference>
<dbReference type="Pfam" id="PF00746">
    <property type="entry name" value="Gram_pos_anchor"/>
    <property type="match status" value="1"/>
</dbReference>
<dbReference type="InterPro" id="IPR041033">
    <property type="entry name" value="SpaA_PFL_dom_1"/>
</dbReference>